<dbReference type="OrthoDB" id="234670at2"/>
<dbReference type="InterPro" id="IPR019734">
    <property type="entry name" value="TPR_rpt"/>
</dbReference>
<name>A0A5B9PFA5_9BACT</name>
<dbReference type="STRING" id="980251.GCA_001642875_00607"/>
<dbReference type="EMBL" id="CP042912">
    <property type="protein sequence ID" value="QEG23316.1"/>
    <property type="molecule type" value="Genomic_DNA"/>
</dbReference>
<feature type="coiled-coil region" evidence="3">
    <location>
        <begin position="670"/>
        <end position="709"/>
    </location>
</feature>
<feature type="domain" description="Cytochrome c-552/4" evidence="4">
    <location>
        <begin position="177"/>
        <end position="216"/>
    </location>
</feature>
<keyword evidence="6" id="KW-1185">Reference proteome</keyword>
<dbReference type="SUPFAM" id="SSF48452">
    <property type="entry name" value="TPR-like"/>
    <property type="match status" value="1"/>
</dbReference>
<evidence type="ECO:0000313" key="6">
    <source>
        <dbReference type="Proteomes" id="UP000322214"/>
    </source>
</evidence>
<dbReference type="KEGG" id="mff:MFFC18_32120"/>
<dbReference type="RefSeq" id="WP_075083390.1">
    <property type="nucleotide sequence ID" value="NZ_CP042912.1"/>
</dbReference>
<keyword evidence="3" id="KW-0175">Coiled coil</keyword>
<dbReference type="InterPro" id="IPR051829">
    <property type="entry name" value="Multiheme_Cytochr_ET"/>
</dbReference>
<dbReference type="Gene3D" id="1.25.10.10">
    <property type="entry name" value="Leucine-rich Repeat Variant"/>
    <property type="match status" value="1"/>
</dbReference>
<dbReference type="SMART" id="SM00028">
    <property type="entry name" value="TPR"/>
    <property type="match status" value="3"/>
</dbReference>
<dbReference type="PANTHER" id="PTHR35038">
    <property type="entry name" value="DISSIMILATORY SULFITE REDUCTASE SIRA"/>
    <property type="match status" value="1"/>
</dbReference>
<dbReference type="InterPro" id="IPR011990">
    <property type="entry name" value="TPR-like_helical_dom_sf"/>
</dbReference>
<keyword evidence="1" id="KW-0732">Signal</keyword>
<gene>
    <name evidence="5" type="ORF">MFFC18_32120</name>
</gene>
<dbReference type="Gene3D" id="1.10.1130.10">
    <property type="entry name" value="Flavocytochrome C3, Chain A"/>
    <property type="match status" value="2"/>
</dbReference>
<dbReference type="AlphaFoldDB" id="A0A5B9PFA5"/>
<dbReference type="PROSITE" id="PS50005">
    <property type="entry name" value="TPR"/>
    <property type="match status" value="1"/>
</dbReference>
<dbReference type="SUPFAM" id="SSF48371">
    <property type="entry name" value="ARM repeat"/>
    <property type="match status" value="1"/>
</dbReference>
<evidence type="ECO:0000259" key="4">
    <source>
        <dbReference type="Pfam" id="PF13435"/>
    </source>
</evidence>
<evidence type="ECO:0000256" key="2">
    <source>
        <dbReference type="PROSITE-ProRule" id="PRU00339"/>
    </source>
</evidence>
<dbReference type="Pfam" id="PF14559">
    <property type="entry name" value="TPR_19"/>
    <property type="match status" value="1"/>
</dbReference>
<evidence type="ECO:0000256" key="3">
    <source>
        <dbReference type="SAM" id="Coils"/>
    </source>
</evidence>
<evidence type="ECO:0000256" key="1">
    <source>
        <dbReference type="ARBA" id="ARBA00022729"/>
    </source>
</evidence>
<sequence>MPKRAHLIFLVLFVLIIVSGYLLADYYRGAPPEAMAHASYVGRETCVSCHQQQVDLFVGSHHDQAMDFATEESVLGDFDDRTIEHFGTTSRLFRDGDRFMINTEGPDGEMQDFEIKYTFGVEPLQQYMVELDRGRVQVLRVSWDTAAEKWFYLSPPDVKDKLNPTDPLHWTGVTQNWNVSCAECHSTNLKKNFDIASASWNTTWSEIDVSCEACHGPASLHNELASSMSPFWDRTHGMGLAKLKTDRNLDQIETCAPCHSRRTIVGTDYKPGCNYDDYHSLQLLNEPLYHADGQIRDEDYVHGSFLQSKMFHNGIKCSDCHDPHSLKLKHSGNNVCTSCHQHPSGKYDSESHHHHQPGTEGAMCVNCHMPTTTYMDVDARRDHSFRVPRPDLSVSLGTPNACTQCHLGLEPKESLPKREQFAQYLDWLSASETGDDDVEALLARIDKEMEAACAKWYPPESSPPKTSWYPELAQAQFNIRNQEPATELLGKLAKDVANPAIIRATAADLLSRHADPQAYETAIGLLDDRDVKVVVAAIGTLEIAMLEIQNRQMYSTTPGSVGSELQQFSSAIGNLLQHESPRVRFESARALASLAPTARNSALTAEQKRSFETSLEAYRQSLMVMSDTAGAHMQLGGLQERMGQLNQAADSYRTAIRLQPELTGPRSSLAYILENKVQSLQSQLQQSNSEAARNQIENLMAQITDLRKRDHELLGIDVERAAGLPGVHTLHYRYGMSSYLQKDLATAEKHLKIAAEMAPEQEGYLMGLATFYLQQKKLVEADRLIAKLLNMDPDHPGYLALKQQLDSLQ</sequence>
<dbReference type="InterPro" id="IPR016024">
    <property type="entry name" value="ARM-type_fold"/>
</dbReference>
<dbReference type="InterPro" id="IPR023155">
    <property type="entry name" value="Cyt_c-552/4"/>
</dbReference>
<proteinExistence type="predicted"/>
<dbReference type="InterPro" id="IPR011989">
    <property type="entry name" value="ARM-like"/>
</dbReference>
<evidence type="ECO:0000313" key="5">
    <source>
        <dbReference type="EMBL" id="QEG23316.1"/>
    </source>
</evidence>
<accession>A0A5B9PFA5</accession>
<dbReference type="Gene3D" id="1.25.40.10">
    <property type="entry name" value="Tetratricopeptide repeat domain"/>
    <property type="match status" value="2"/>
</dbReference>
<reference evidence="5 6" key="1">
    <citation type="submission" date="2019-08" db="EMBL/GenBank/DDBJ databases">
        <title>Deep-cultivation of Planctomycetes and their phenomic and genomic characterization uncovers novel biology.</title>
        <authorList>
            <person name="Wiegand S."/>
            <person name="Jogler M."/>
            <person name="Boedeker C."/>
            <person name="Pinto D."/>
            <person name="Vollmers J."/>
            <person name="Rivas-Marin E."/>
            <person name="Kohn T."/>
            <person name="Peeters S.H."/>
            <person name="Heuer A."/>
            <person name="Rast P."/>
            <person name="Oberbeckmann S."/>
            <person name="Bunk B."/>
            <person name="Jeske O."/>
            <person name="Meyerdierks A."/>
            <person name="Storesund J.E."/>
            <person name="Kallscheuer N."/>
            <person name="Luecker S."/>
            <person name="Lage O.M."/>
            <person name="Pohl T."/>
            <person name="Merkel B.J."/>
            <person name="Hornburger P."/>
            <person name="Mueller R.-W."/>
            <person name="Bruemmer F."/>
            <person name="Labrenz M."/>
            <person name="Spormann A.M."/>
            <person name="Op den Camp H."/>
            <person name="Overmann J."/>
            <person name="Amann R."/>
            <person name="Jetten M.S.M."/>
            <person name="Mascher T."/>
            <person name="Medema M.H."/>
            <person name="Devos D.P."/>
            <person name="Kaster A.-K."/>
            <person name="Ovreas L."/>
            <person name="Rohde M."/>
            <person name="Galperin M.Y."/>
            <person name="Jogler C."/>
        </authorList>
    </citation>
    <scope>NUCLEOTIDE SEQUENCE [LARGE SCALE GENOMIC DNA]</scope>
    <source>
        <strain evidence="5 6">FC18</strain>
    </source>
</reference>
<keyword evidence="2" id="KW-0802">TPR repeat</keyword>
<protein>
    <submittedName>
        <fullName evidence="5">Tetratricopeptide repeat protein</fullName>
    </submittedName>
</protein>
<dbReference type="Proteomes" id="UP000322214">
    <property type="component" value="Chromosome"/>
</dbReference>
<organism evidence="5 6">
    <name type="scientific">Mariniblastus fucicola</name>
    <dbReference type="NCBI Taxonomy" id="980251"/>
    <lineage>
        <taxon>Bacteria</taxon>
        <taxon>Pseudomonadati</taxon>
        <taxon>Planctomycetota</taxon>
        <taxon>Planctomycetia</taxon>
        <taxon>Pirellulales</taxon>
        <taxon>Pirellulaceae</taxon>
        <taxon>Mariniblastus</taxon>
    </lineage>
</organism>
<feature type="repeat" description="TPR" evidence="2">
    <location>
        <begin position="629"/>
        <end position="662"/>
    </location>
</feature>
<dbReference type="Pfam" id="PF13435">
    <property type="entry name" value="Cytochrome_C554"/>
    <property type="match status" value="1"/>
</dbReference>
<dbReference type="InterPro" id="IPR036280">
    <property type="entry name" value="Multihaem_cyt_sf"/>
</dbReference>
<dbReference type="PANTHER" id="PTHR35038:SF8">
    <property type="entry name" value="C-TYPE POLYHEME CYTOCHROME OMCC"/>
    <property type="match status" value="1"/>
</dbReference>
<dbReference type="SUPFAM" id="SSF48695">
    <property type="entry name" value="Multiheme cytochromes"/>
    <property type="match status" value="1"/>
</dbReference>